<keyword evidence="2" id="KW-0812">Transmembrane</keyword>
<dbReference type="PANTHER" id="PTHR11328">
    <property type="entry name" value="MAJOR FACILITATOR SUPERFAMILY DOMAIN-CONTAINING PROTEIN"/>
    <property type="match status" value="1"/>
</dbReference>
<keyword evidence="1" id="KW-0762">Sugar transport</keyword>
<keyword evidence="2" id="KW-1133">Transmembrane helix</keyword>
<dbReference type="InterPro" id="IPR001927">
    <property type="entry name" value="Na/Gal_symport"/>
</dbReference>
<sequence>MREKFGWATGDFAQNLIYNCVSTYLLFFYTNVFGLSPAFAATMFLVVRMIDAINDPIIGTIVDKHTTRWGKYRGWLVITSIPFAIMAILCFYTPSFGSVGKMAYAYVTYIGMSLVYTTVNIPYGSMNAAMTRNDHELISMNSIRMFLAQLGGLVVSFGIPIFVKLFSGGYYSGVNARTGWFLTMSMYGIVGALILLFCFSQTKEHIHMTASQQAEVKVSDLFHQLVINVPLRVLAIFFIIIFGLMSVVNSIGAYYMTYNAGDAGLMQWYNLIGTLPVFVVIPLTPWLNKKMGPQKLMQMALLVAVIGSVLMFMIPAKNIALTFLGRAIQTAGIFLAGTFEWGLVPQTITYGEWKTGKRENGIINAVIGFFFKAGMAMGGVVPGYALAAFGFVANQNQTANSLLGIKLTATLIPAVFCVIAMIVFSFYKLNNEKIEKMNDEIIARKATKK</sequence>
<name>A0A0R2A492_9LACO</name>
<keyword evidence="2" id="KW-0472">Membrane</keyword>
<accession>A0A0R2A492</accession>
<feature type="transmembrane region" description="Helical" evidence="2">
    <location>
        <begin position="233"/>
        <end position="256"/>
    </location>
</feature>
<reference evidence="3 4" key="1">
    <citation type="journal article" date="2015" name="Genome Announc.">
        <title>Expanding the biotechnology potential of lactobacilli through comparative genomics of 213 strains and associated genera.</title>
        <authorList>
            <person name="Sun Z."/>
            <person name="Harris H.M."/>
            <person name="McCann A."/>
            <person name="Guo C."/>
            <person name="Argimon S."/>
            <person name="Zhang W."/>
            <person name="Yang X."/>
            <person name="Jeffery I.B."/>
            <person name="Cooney J.C."/>
            <person name="Kagawa T.F."/>
            <person name="Liu W."/>
            <person name="Song Y."/>
            <person name="Salvetti E."/>
            <person name="Wrobel A."/>
            <person name="Rasinkangas P."/>
            <person name="Parkhill J."/>
            <person name="Rea M.C."/>
            <person name="O'Sullivan O."/>
            <person name="Ritari J."/>
            <person name="Douillard F.P."/>
            <person name="Paul Ross R."/>
            <person name="Yang R."/>
            <person name="Briner A.E."/>
            <person name="Felis G.E."/>
            <person name="de Vos W.M."/>
            <person name="Barrangou R."/>
            <person name="Klaenhammer T.R."/>
            <person name="Caufield P.W."/>
            <person name="Cui Y."/>
            <person name="Zhang H."/>
            <person name="O'Toole P.W."/>
        </authorList>
    </citation>
    <scope>NUCLEOTIDE SEQUENCE [LARGE SCALE GENOMIC DNA]</scope>
    <source>
        <strain evidence="3 4">DSM 20634</strain>
    </source>
</reference>
<feature type="transmembrane region" description="Helical" evidence="2">
    <location>
        <begin position="407"/>
        <end position="427"/>
    </location>
</feature>
<organism evidence="3 4">
    <name type="scientific">Paucilactobacillus vaccinostercus DSM 20634</name>
    <dbReference type="NCBI Taxonomy" id="1423813"/>
    <lineage>
        <taxon>Bacteria</taxon>
        <taxon>Bacillati</taxon>
        <taxon>Bacillota</taxon>
        <taxon>Bacilli</taxon>
        <taxon>Lactobacillales</taxon>
        <taxon>Lactobacillaceae</taxon>
        <taxon>Paucilactobacillus</taxon>
    </lineage>
</organism>
<dbReference type="GO" id="GO:0015293">
    <property type="term" value="F:symporter activity"/>
    <property type="evidence" value="ECO:0007669"/>
    <property type="project" value="InterPro"/>
</dbReference>
<evidence type="ECO:0000313" key="4">
    <source>
        <dbReference type="Proteomes" id="UP000051733"/>
    </source>
</evidence>
<dbReference type="Gene3D" id="1.20.1250.20">
    <property type="entry name" value="MFS general substrate transporter like domains"/>
    <property type="match status" value="2"/>
</dbReference>
<evidence type="ECO:0000313" key="3">
    <source>
        <dbReference type="EMBL" id="KRM61074.1"/>
    </source>
</evidence>
<feature type="transmembrane region" description="Helical" evidence="2">
    <location>
        <begin position="299"/>
        <end position="317"/>
    </location>
</feature>
<dbReference type="NCBIfam" id="TIGR00792">
    <property type="entry name" value="gph"/>
    <property type="match status" value="1"/>
</dbReference>
<dbReference type="Proteomes" id="UP000051733">
    <property type="component" value="Unassembled WGS sequence"/>
</dbReference>
<dbReference type="SUPFAM" id="SSF103473">
    <property type="entry name" value="MFS general substrate transporter"/>
    <property type="match status" value="1"/>
</dbReference>
<comment type="caution">
    <text evidence="3">The sequence shown here is derived from an EMBL/GenBank/DDBJ whole genome shotgun (WGS) entry which is preliminary data.</text>
</comment>
<dbReference type="PANTHER" id="PTHR11328:SF24">
    <property type="entry name" value="MAJOR FACILITATOR SUPERFAMILY (MFS) PROFILE DOMAIN-CONTAINING PROTEIN"/>
    <property type="match status" value="1"/>
</dbReference>
<dbReference type="PATRIC" id="fig|1423813.3.peg.2336"/>
<evidence type="ECO:0000256" key="2">
    <source>
        <dbReference type="SAM" id="Phobius"/>
    </source>
</evidence>
<dbReference type="InterPro" id="IPR039672">
    <property type="entry name" value="MFS_2"/>
</dbReference>
<keyword evidence="1" id="KW-0813">Transport</keyword>
<keyword evidence="4" id="KW-1185">Reference proteome</keyword>
<feature type="transmembrane region" description="Helical" evidence="2">
    <location>
        <begin position="323"/>
        <end position="344"/>
    </location>
</feature>
<feature type="transmembrane region" description="Helical" evidence="2">
    <location>
        <begin position="365"/>
        <end position="387"/>
    </location>
</feature>
<feature type="transmembrane region" description="Helical" evidence="2">
    <location>
        <begin position="179"/>
        <end position="199"/>
    </location>
</feature>
<evidence type="ECO:0000256" key="1">
    <source>
        <dbReference type="ARBA" id="ARBA00022597"/>
    </source>
</evidence>
<dbReference type="GO" id="GO:0005886">
    <property type="term" value="C:plasma membrane"/>
    <property type="evidence" value="ECO:0007669"/>
    <property type="project" value="TreeGrafter"/>
</dbReference>
<feature type="transmembrane region" description="Helical" evidence="2">
    <location>
        <begin position="106"/>
        <end position="125"/>
    </location>
</feature>
<dbReference type="EMBL" id="AYYY01000043">
    <property type="protein sequence ID" value="KRM61074.1"/>
    <property type="molecule type" value="Genomic_DNA"/>
</dbReference>
<dbReference type="CDD" id="cd17332">
    <property type="entry name" value="MFS_MelB_like"/>
    <property type="match status" value="1"/>
</dbReference>
<protein>
    <submittedName>
        <fullName evidence="3">Glycoside pentoside hexuronide transporter</fullName>
    </submittedName>
</protein>
<feature type="transmembrane region" description="Helical" evidence="2">
    <location>
        <begin position="26"/>
        <end position="47"/>
    </location>
</feature>
<proteinExistence type="predicted"/>
<gene>
    <name evidence="3" type="ORF">FC26_GL002292</name>
</gene>
<dbReference type="AlphaFoldDB" id="A0A0R2A492"/>
<dbReference type="InterPro" id="IPR036259">
    <property type="entry name" value="MFS_trans_sf"/>
</dbReference>
<dbReference type="STRING" id="1423813.FC26_GL002292"/>
<feature type="transmembrane region" description="Helical" evidence="2">
    <location>
        <begin position="146"/>
        <end position="167"/>
    </location>
</feature>
<feature type="transmembrane region" description="Helical" evidence="2">
    <location>
        <begin position="74"/>
        <end position="94"/>
    </location>
</feature>
<dbReference type="GO" id="GO:0008643">
    <property type="term" value="P:carbohydrate transport"/>
    <property type="evidence" value="ECO:0007669"/>
    <property type="project" value="InterPro"/>
</dbReference>
<feature type="transmembrane region" description="Helical" evidence="2">
    <location>
        <begin position="268"/>
        <end position="287"/>
    </location>
</feature>
<dbReference type="GO" id="GO:0006814">
    <property type="term" value="P:sodium ion transport"/>
    <property type="evidence" value="ECO:0007669"/>
    <property type="project" value="InterPro"/>
</dbReference>
<dbReference type="Pfam" id="PF13347">
    <property type="entry name" value="MFS_2"/>
    <property type="match status" value="1"/>
</dbReference>